<dbReference type="InterPro" id="IPR012295">
    <property type="entry name" value="TBP_dom_sf"/>
</dbReference>
<gene>
    <name evidence="8" type="ORF">AKO1_011630</name>
</gene>
<protein>
    <submittedName>
        <fullName evidence="8">Transcription initiation factor TFIID TATA-box-binding protein</fullName>
    </submittedName>
</protein>
<comment type="subcellular location">
    <subcellularLocation>
        <location evidence="1">Nucleus</location>
    </subcellularLocation>
</comment>
<organism evidence="8 9">
    <name type="scientific">Acrasis kona</name>
    <dbReference type="NCBI Taxonomy" id="1008807"/>
    <lineage>
        <taxon>Eukaryota</taxon>
        <taxon>Discoba</taxon>
        <taxon>Heterolobosea</taxon>
        <taxon>Tetramitia</taxon>
        <taxon>Eutetramitia</taxon>
        <taxon>Acrasidae</taxon>
        <taxon>Acrasis</taxon>
    </lineage>
</organism>
<dbReference type="AlphaFoldDB" id="A0AAW2Z5L7"/>
<evidence type="ECO:0000256" key="4">
    <source>
        <dbReference type="ARBA" id="ARBA00023125"/>
    </source>
</evidence>
<reference evidence="8 9" key="1">
    <citation type="submission" date="2024-03" db="EMBL/GenBank/DDBJ databases">
        <title>The Acrasis kona genome and developmental transcriptomes reveal deep origins of eukaryotic multicellular pathways.</title>
        <authorList>
            <person name="Sheikh S."/>
            <person name="Fu C.-J."/>
            <person name="Brown M.W."/>
            <person name="Baldauf S.L."/>
        </authorList>
    </citation>
    <scope>NUCLEOTIDE SEQUENCE [LARGE SCALE GENOMIC DNA]</scope>
    <source>
        <strain evidence="8 9">ATCC MYA-3509</strain>
    </source>
</reference>
<dbReference type="EMBL" id="JAOPGA020001067">
    <property type="protein sequence ID" value="KAL0484720.1"/>
    <property type="molecule type" value="Genomic_DNA"/>
</dbReference>
<evidence type="ECO:0000256" key="1">
    <source>
        <dbReference type="ARBA" id="ARBA00004123"/>
    </source>
</evidence>
<evidence type="ECO:0000256" key="7">
    <source>
        <dbReference type="SAM" id="MobiDB-lite"/>
    </source>
</evidence>
<dbReference type="FunFam" id="3.30.310.10:FF:000005">
    <property type="entry name" value="TATA box-binding protein-like 1"/>
    <property type="match status" value="1"/>
</dbReference>
<feature type="compositionally biased region" description="Polar residues" evidence="7">
    <location>
        <begin position="47"/>
        <end position="56"/>
    </location>
</feature>
<dbReference type="InterPro" id="IPR000814">
    <property type="entry name" value="TBP"/>
</dbReference>
<dbReference type="GO" id="GO:0003677">
    <property type="term" value="F:DNA binding"/>
    <property type="evidence" value="ECO:0007669"/>
    <property type="project" value="UniProtKB-KW"/>
</dbReference>
<dbReference type="Pfam" id="PF00352">
    <property type="entry name" value="TBP"/>
    <property type="match status" value="2"/>
</dbReference>
<keyword evidence="9" id="KW-1185">Reference proteome</keyword>
<dbReference type="PRINTS" id="PR00686">
    <property type="entry name" value="TIFACTORIID"/>
</dbReference>
<dbReference type="PANTHER" id="PTHR10126">
    <property type="entry name" value="TATA-BOX BINDING PROTEIN"/>
    <property type="match status" value="1"/>
</dbReference>
<name>A0AAW2Z5L7_9EUKA</name>
<evidence type="ECO:0000313" key="9">
    <source>
        <dbReference type="Proteomes" id="UP001431209"/>
    </source>
</evidence>
<dbReference type="SUPFAM" id="SSF55945">
    <property type="entry name" value="TATA-box binding protein-like"/>
    <property type="match status" value="2"/>
</dbReference>
<dbReference type="Proteomes" id="UP001431209">
    <property type="component" value="Unassembled WGS sequence"/>
</dbReference>
<evidence type="ECO:0000313" key="8">
    <source>
        <dbReference type="EMBL" id="KAL0484720.1"/>
    </source>
</evidence>
<keyword evidence="4" id="KW-0238">DNA-binding</keyword>
<accession>A0AAW2Z5L7</accession>
<dbReference type="CDD" id="cd00652">
    <property type="entry name" value="TBP_TLF"/>
    <property type="match status" value="1"/>
</dbReference>
<dbReference type="Gene3D" id="3.30.310.10">
    <property type="entry name" value="TATA-Binding Protein"/>
    <property type="match status" value="2"/>
</dbReference>
<comment type="caution">
    <text evidence="8">The sequence shown here is derived from an EMBL/GenBank/DDBJ whole genome shotgun (WGS) entry which is preliminary data.</text>
</comment>
<comment type="similarity">
    <text evidence="2">Belongs to the TBP family.</text>
</comment>
<keyword evidence="3" id="KW-0805">Transcription regulation</keyword>
<evidence type="ECO:0000256" key="5">
    <source>
        <dbReference type="ARBA" id="ARBA00023163"/>
    </source>
</evidence>
<feature type="region of interest" description="Disordered" evidence="7">
    <location>
        <begin position="34"/>
        <end position="67"/>
    </location>
</feature>
<dbReference type="GO" id="GO:0006352">
    <property type="term" value="P:DNA-templated transcription initiation"/>
    <property type="evidence" value="ECO:0007669"/>
    <property type="project" value="InterPro"/>
</dbReference>
<evidence type="ECO:0000256" key="2">
    <source>
        <dbReference type="ARBA" id="ARBA00005560"/>
    </source>
</evidence>
<proteinExistence type="inferred from homology"/>
<keyword evidence="5" id="KW-0804">Transcription</keyword>
<sequence>MKEVYEKNFEEGDDGYDPLEHAKQLIDDEFHKELNGGGKQLSEVSDGVTNTNSSQILPERQNEDEDESTLTITNVVSSVDLKCKIDLKTVALHMRNAEYNPKKFSGAVMRLAAPKSCGILFASGRLNCTGCKNEEDSRLACRKFARILQLLGYQPRFSKFQIVNFMATLDLGFPLRLQRFYEVTMKKESNSVVNYEPEIFPGVIYFMKNKITLLIFVSGKVTVTGAKERRTIEDSVKDIKSLLTPFKKGSDAEEFDNDDIY</sequence>
<keyword evidence="6" id="KW-0539">Nucleus</keyword>
<evidence type="ECO:0000256" key="6">
    <source>
        <dbReference type="ARBA" id="ARBA00023242"/>
    </source>
</evidence>
<evidence type="ECO:0000256" key="3">
    <source>
        <dbReference type="ARBA" id="ARBA00023015"/>
    </source>
</evidence>
<dbReference type="GO" id="GO:0005634">
    <property type="term" value="C:nucleus"/>
    <property type="evidence" value="ECO:0007669"/>
    <property type="project" value="UniProtKB-SubCell"/>
</dbReference>